<name>A0ABT0E9G2_9GAMM</name>
<evidence type="ECO:0000313" key="3">
    <source>
        <dbReference type="Proteomes" id="UP001165524"/>
    </source>
</evidence>
<keyword evidence="3" id="KW-1185">Reference proteome</keyword>
<feature type="compositionally biased region" description="Basic and acidic residues" evidence="1">
    <location>
        <begin position="28"/>
        <end position="37"/>
    </location>
</feature>
<feature type="region of interest" description="Disordered" evidence="1">
    <location>
        <begin position="1"/>
        <end position="47"/>
    </location>
</feature>
<evidence type="ECO:0000313" key="2">
    <source>
        <dbReference type="EMBL" id="MCK0538397.1"/>
    </source>
</evidence>
<dbReference type="EMBL" id="JALKII010000008">
    <property type="protein sequence ID" value="MCK0538397.1"/>
    <property type="molecule type" value="Genomic_DNA"/>
</dbReference>
<feature type="region of interest" description="Disordered" evidence="1">
    <location>
        <begin position="162"/>
        <end position="183"/>
    </location>
</feature>
<accession>A0ABT0E9G2</accession>
<proteinExistence type="predicted"/>
<dbReference type="Proteomes" id="UP001165524">
    <property type="component" value="Unassembled WGS sequence"/>
</dbReference>
<comment type="caution">
    <text evidence="2">The sequence shown here is derived from an EMBL/GenBank/DDBJ whole genome shotgun (WGS) entry which is preliminary data.</text>
</comment>
<sequence length="183" mass="21000">MPTQKQIEAARRNIRKAQRKWQSMSPSERSRSNPEGRRRIKAGRNGNGDYYHVEVRDKFYFELFRTYSIGSEGIQRVDGRQADGRWLTLKWLFPKTQMKLVEGRLVPLTEEAQQILAQIEPAPRRVKGDIFHAKHPARHQAHAPIGGARVRPGALLTLPLRGQKKTPVGGTDCMSARRSRWPL</sequence>
<protein>
    <submittedName>
        <fullName evidence="2">Uncharacterized protein</fullName>
    </submittedName>
</protein>
<evidence type="ECO:0000256" key="1">
    <source>
        <dbReference type="SAM" id="MobiDB-lite"/>
    </source>
</evidence>
<dbReference type="RefSeq" id="WP_246952968.1">
    <property type="nucleotide sequence ID" value="NZ_JALKII010000008.1"/>
</dbReference>
<gene>
    <name evidence="2" type="ORF">MU846_11805</name>
</gene>
<organism evidence="2 3">
    <name type="scientific">Alcanivorax quisquiliarum</name>
    <dbReference type="NCBI Taxonomy" id="2933565"/>
    <lineage>
        <taxon>Bacteria</taxon>
        <taxon>Pseudomonadati</taxon>
        <taxon>Pseudomonadota</taxon>
        <taxon>Gammaproteobacteria</taxon>
        <taxon>Oceanospirillales</taxon>
        <taxon>Alcanivoracaceae</taxon>
        <taxon>Alcanivorax</taxon>
    </lineage>
</organism>
<reference evidence="2" key="1">
    <citation type="submission" date="2022-04" db="EMBL/GenBank/DDBJ databases">
        <title>Alcanivorax sp. CY1518 draft genome sequence.</title>
        <authorList>
            <person name="Zhao G."/>
            <person name="An M."/>
        </authorList>
    </citation>
    <scope>NUCLEOTIDE SEQUENCE</scope>
    <source>
        <strain evidence="2">CY1518</strain>
    </source>
</reference>